<accession>A0A8T0XAU8</accession>
<organism evidence="2 3">
    <name type="scientific">Panicum virgatum</name>
    <name type="common">Blackwell switchgrass</name>
    <dbReference type="NCBI Taxonomy" id="38727"/>
    <lineage>
        <taxon>Eukaryota</taxon>
        <taxon>Viridiplantae</taxon>
        <taxon>Streptophyta</taxon>
        <taxon>Embryophyta</taxon>
        <taxon>Tracheophyta</taxon>
        <taxon>Spermatophyta</taxon>
        <taxon>Magnoliopsida</taxon>
        <taxon>Liliopsida</taxon>
        <taxon>Poales</taxon>
        <taxon>Poaceae</taxon>
        <taxon>PACMAD clade</taxon>
        <taxon>Panicoideae</taxon>
        <taxon>Panicodae</taxon>
        <taxon>Paniceae</taxon>
        <taxon>Panicinae</taxon>
        <taxon>Panicum</taxon>
        <taxon>Panicum sect. Hiantes</taxon>
    </lineage>
</organism>
<name>A0A8T0XAU8_PANVG</name>
<feature type="region of interest" description="Disordered" evidence="1">
    <location>
        <begin position="104"/>
        <end position="152"/>
    </location>
</feature>
<feature type="compositionally biased region" description="Low complexity" evidence="1">
    <location>
        <begin position="125"/>
        <end position="145"/>
    </location>
</feature>
<proteinExistence type="predicted"/>
<protein>
    <submittedName>
        <fullName evidence="2">Uncharacterized protein</fullName>
    </submittedName>
</protein>
<feature type="compositionally biased region" description="Low complexity" evidence="1">
    <location>
        <begin position="63"/>
        <end position="84"/>
    </location>
</feature>
<keyword evidence="3" id="KW-1185">Reference proteome</keyword>
<evidence type="ECO:0000313" key="3">
    <source>
        <dbReference type="Proteomes" id="UP000823388"/>
    </source>
</evidence>
<gene>
    <name evidence="2" type="ORF">PVAP13_1KG206177</name>
</gene>
<feature type="region of interest" description="Disordered" evidence="1">
    <location>
        <begin position="1"/>
        <end position="91"/>
    </location>
</feature>
<comment type="caution">
    <text evidence="2">The sequence shown here is derived from an EMBL/GenBank/DDBJ whole genome shotgun (WGS) entry which is preliminary data.</text>
</comment>
<reference evidence="2" key="1">
    <citation type="submission" date="2020-05" db="EMBL/GenBank/DDBJ databases">
        <title>WGS assembly of Panicum virgatum.</title>
        <authorList>
            <person name="Lovell J.T."/>
            <person name="Jenkins J."/>
            <person name="Shu S."/>
            <person name="Juenger T.E."/>
            <person name="Schmutz J."/>
        </authorList>
    </citation>
    <scope>NUCLEOTIDE SEQUENCE</scope>
    <source>
        <strain evidence="2">AP13</strain>
    </source>
</reference>
<dbReference type="AlphaFoldDB" id="A0A8T0XAU8"/>
<dbReference type="Proteomes" id="UP000823388">
    <property type="component" value="Chromosome 1K"/>
</dbReference>
<feature type="compositionally biased region" description="Basic residues" evidence="1">
    <location>
        <begin position="46"/>
        <end position="62"/>
    </location>
</feature>
<dbReference type="EMBL" id="CM029037">
    <property type="protein sequence ID" value="KAG2657200.1"/>
    <property type="molecule type" value="Genomic_DNA"/>
</dbReference>
<evidence type="ECO:0000256" key="1">
    <source>
        <dbReference type="SAM" id="MobiDB-lite"/>
    </source>
</evidence>
<sequence length="152" mass="16354">MRIHGPPRRRLPDGPPRISGVTSRLRADNERGDTLLSPNLRAAPGSRRRRRGEPPPLRRRRPAAPLSQFVPGPRSPASRGASPPICGRPSLSSLAWRISPATSRLPWPLRGDAVHRASPPPILPPRSRAATPPSPTVPSSSCAPAHPIRSPP</sequence>
<evidence type="ECO:0000313" key="2">
    <source>
        <dbReference type="EMBL" id="KAG2657200.1"/>
    </source>
</evidence>